<dbReference type="InterPro" id="IPR036397">
    <property type="entry name" value="RNaseH_sf"/>
</dbReference>
<dbReference type="PANTHER" id="PTHR47074">
    <property type="entry name" value="BNAC02G40300D PROTEIN"/>
    <property type="match status" value="1"/>
</dbReference>
<feature type="domain" description="Reverse transcriptase zinc-binding" evidence="2">
    <location>
        <begin position="143"/>
        <end position="230"/>
    </location>
</feature>
<dbReference type="EMBL" id="OIVN01004879">
    <property type="protein sequence ID" value="SPD19721.1"/>
    <property type="molecule type" value="Genomic_DNA"/>
</dbReference>
<evidence type="ECO:0000259" key="1">
    <source>
        <dbReference type="Pfam" id="PF13456"/>
    </source>
</evidence>
<reference evidence="3" key="1">
    <citation type="submission" date="2018-02" db="EMBL/GenBank/DDBJ databases">
        <authorList>
            <person name="Cohen D.B."/>
            <person name="Kent A.D."/>
        </authorList>
    </citation>
    <scope>NUCLEOTIDE SEQUENCE</scope>
</reference>
<evidence type="ECO:0000313" key="3">
    <source>
        <dbReference type="EMBL" id="SPD19721.1"/>
    </source>
</evidence>
<organism evidence="3">
    <name type="scientific">Fagus sylvatica</name>
    <name type="common">Beechnut</name>
    <dbReference type="NCBI Taxonomy" id="28930"/>
    <lineage>
        <taxon>Eukaryota</taxon>
        <taxon>Viridiplantae</taxon>
        <taxon>Streptophyta</taxon>
        <taxon>Embryophyta</taxon>
        <taxon>Tracheophyta</taxon>
        <taxon>Spermatophyta</taxon>
        <taxon>Magnoliopsida</taxon>
        <taxon>eudicotyledons</taxon>
        <taxon>Gunneridae</taxon>
        <taxon>Pentapetalae</taxon>
        <taxon>rosids</taxon>
        <taxon>fabids</taxon>
        <taxon>Fagales</taxon>
        <taxon>Fagaceae</taxon>
        <taxon>Fagus</taxon>
    </lineage>
</organism>
<protein>
    <recommendedName>
        <fullName evidence="4">Reverse transcriptase zinc-binding domain-containing protein</fullName>
    </recommendedName>
</protein>
<sequence length="436" mass="48701">MVLTKRDSLCINALRSKYKVDDGWLQMECKQSASQTWKAIDKMKNLIALGACFLIGDGARIDIWKDPWVPWLPNYLPTPRDERAANRSLVAACLINQATRSWNIGMLKELFTSDSVNAILKIPIPQIPRPDKLAWIVDPKGLFSVKSAVRTQQSPNIPTSSDSMWSNFWKLKLHERVKVLIWRIGLDIIPTNLNVARKIGHGVTSCPLCNLEDESVVHLFFNCEVAKAIWFGQCWGVFSDQLPISSCTDIIKLINDPPIPPSDTGDTKALKLQASTQFALTIECIWNLRNATVHNSTHGSAMSTCKGLELKILEHLQVYQRIPKIDVFPCAKWVPPLLHQIKINVDAAWSSSKATIAAVARDQHGLVLKAWSIQLDASDSMVAEATAIRWALELASLEKFQDIIIESDLNLALMPYLVTLKSPCGRSVPFVLIFTG</sequence>
<dbReference type="Pfam" id="PF13966">
    <property type="entry name" value="zf-RVT"/>
    <property type="match status" value="1"/>
</dbReference>
<dbReference type="GO" id="GO:0003676">
    <property type="term" value="F:nucleic acid binding"/>
    <property type="evidence" value="ECO:0007669"/>
    <property type="project" value="InterPro"/>
</dbReference>
<gene>
    <name evidence="3" type="ORF">FSB_LOCUS47603</name>
</gene>
<dbReference type="InterPro" id="IPR012337">
    <property type="entry name" value="RNaseH-like_sf"/>
</dbReference>
<dbReference type="PANTHER" id="PTHR47074:SF11">
    <property type="entry name" value="REVERSE TRANSCRIPTASE-LIKE PROTEIN"/>
    <property type="match status" value="1"/>
</dbReference>
<dbReference type="Gene3D" id="3.30.420.10">
    <property type="entry name" value="Ribonuclease H-like superfamily/Ribonuclease H"/>
    <property type="match status" value="1"/>
</dbReference>
<dbReference type="AlphaFoldDB" id="A0A2N9I7A0"/>
<dbReference type="Pfam" id="PF13456">
    <property type="entry name" value="RVT_3"/>
    <property type="match status" value="1"/>
</dbReference>
<dbReference type="SUPFAM" id="SSF53098">
    <property type="entry name" value="Ribonuclease H-like"/>
    <property type="match status" value="1"/>
</dbReference>
<dbReference type="InterPro" id="IPR044730">
    <property type="entry name" value="RNase_H-like_dom_plant"/>
</dbReference>
<dbReference type="InterPro" id="IPR052929">
    <property type="entry name" value="RNase_H-like_EbsB-rel"/>
</dbReference>
<name>A0A2N9I7A0_FAGSY</name>
<proteinExistence type="predicted"/>
<dbReference type="InterPro" id="IPR002156">
    <property type="entry name" value="RNaseH_domain"/>
</dbReference>
<evidence type="ECO:0008006" key="4">
    <source>
        <dbReference type="Google" id="ProtNLM"/>
    </source>
</evidence>
<dbReference type="GO" id="GO:0004523">
    <property type="term" value="F:RNA-DNA hybrid ribonuclease activity"/>
    <property type="evidence" value="ECO:0007669"/>
    <property type="project" value="InterPro"/>
</dbReference>
<dbReference type="InterPro" id="IPR026960">
    <property type="entry name" value="RVT-Znf"/>
</dbReference>
<evidence type="ECO:0000259" key="2">
    <source>
        <dbReference type="Pfam" id="PF13966"/>
    </source>
</evidence>
<dbReference type="CDD" id="cd06222">
    <property type="entry name" value="RNase_H_like"/>
    <property type="match status" value="1"/>
</dbReference>
<feature type="domain" description="RNase H type-1" evidence="1">
    <location>
        <begin position="344"/>
        <end position="409"/>
    </location>
</feature>
<accession>A0A2N9I7A0</accession>